<gene>
    <name evidence="4" type="ORF">C5F46_12690</name>
</gene>
<feature type="domain" description="Tip attachment protein J" evidence="2">
    <location>
        <begin position="805"/>
        <end position="964"/>
    </location>
</feature>
<dbReference type="Pfam" id="PF13550">
    <property type="entry name" value="Phage-tail_3"/>
    <property type="match status" value="1"/>
</dbReference>
<feature type="domain" description="GTA TIM-barrel-like" evidence="1">
    <location>
        <begin position="447"/>
        <end position="742"/>
    </location>
</feature>
<evidence type="ECO:0008006" key="6">
    <source>
        <dbReference type="Google" id="ProtNLM"/>
    </source>
</evidence>
<accession>A0A2T4JFN4</accession>
<dbReference type="CDD" id="cd19607">
    <property type="entry name" value="GTA_TIM-barrel-like"/>
    <property type="match status" value="1"/>
</dbReference>
<evidence type="ECO:0000259" key="3">
    <source>
        <dbReference type="Pfam" id="PF23666"/>
    </source>
</evidence>
<dbReference type="Pfam" id="PF13547">
    <property type="entry name" value="GTA_TIM"/>
    <property type="match status" value="1"/>
</dbReference>
<feature type="domain" description="Rcc01698-like C-terminal" evidence="3">
    <location>
        <begin position="1057"/>
        <end position="1156"/>
    </location>
</feature>
<dbReference type="InterPro" id="IPR032876">
    <property type="entry name" value="J_dom"/>
</dbReference>
<keyword evidence="5" id="KW-1185">Reference proteome</keyword>
<dbReference type="OrthoDB" id="8445115at2"/>
<reference evidence="4 5" key="1">
    <citation type="submission" date="2018-03" db="EMBL/GenBank/DDBJ databases">
        <title>Rhodobacter veldkampii.</title>
        <authorList>
            <person name="Meyer T.E."/>
            <person name="Miller S."/>
            <person name="Lodha T."/>
            <person name="Gandham S."/>
            <person name="Chintalapati S."/>
            <person name="Chintalapati V.R."/>
        </authorList>
    </citation>
    <scope>NUCLEOTIDE SEQUENCE [LARGE SCALE GENOMIC DNA]</scope>
    <source>
        <strain evidence="4 5">DSM 11550</strain>
    </source>
</reference>
<comment type="caution">
    <text evidence="4">The sequence shown here is derived from an EMBL/GenBank/DDBJ whole genome shotgun (WGS) entry which is preliminary data.</text>
</comment>
<sequence>MATLILGAAGAALGGSLISGTILGFTGAAIGGFIGASIGSVVDSWIISSLAPSQRIEGARLDSLRLTSSTEGAVIPRVSGRMRMGGNIIWATDFREEVRTTTQRVGGKGGGGSKVTTTEYLYYASFAVALTEGPISGIGRIWADGKPMDMTGVTWRWYPGDENQARDPFIAAKMGAANTPAYRGTAYVVFEDSPLESYGNRLPQLSFEVFRPIADPDSAEGLIRAMVLGDGMGEFGLATGIVTTQSSGTTSALNASLDAGAADFTVALDRLQAACPRLEAVTLPVAWFGDDLRANTCQIRPGVETRTRATTPVTWGVNGETRSSAHLLSRGTNGVGFRGTPSDQTVIAAIREIKARGLRVTLAPVVMLDIPATNTRIDPWTGAAPQPAYAAATRITASLAPGLPGSPDLTAAMTSEIAAFFGAATPTQFAVSGETVRWNGPASDRGLRRLVLHYAHLAARAGGVDSFLLGPRLDGLVTLRSAPGTYPATAQWISLAAAVRQILGAGPKIGFSAGPETWHSHHPTPGEVRFPLDLLWADANVNFIGVEAYWPLADWRDGDDHIDAAKWPAPQDRAYFAANVAGGESYDWRYLSDADRAAQRRTPVLDLAGGAEDAAWLYRPKDLAGWWSNAHVPRVGGVAQTPTAWIPRSKPIRFTALGAPAVDRAANEPDALSAPLAADARLPWFSRGWRDDASQRSVIEAILGHWFSPGGNPVSPVTGAPMLDIANCAAAFWDTRPYPAYPEAPDLWPDAATWRTGHTLSGRLGSVSLAALVRSLCQRAGLPDGQIDVSGLWGAIEGHVITALESPRTSITVLARHFGFDAVESEGRIRFLMRGRAPAAEISSDNMVTGATGGAEVFELTRAQETELPLALKWQVARADEDYDSALVEARRVTVTAARITAEAFPMAVPPEEAERRCRRALMEAWTGRESAAFRLPPSRLALDPGDVLRLSHDGREIDLRILSLADSTARGLEALVQDRTLHDLPPGPARPAALARPLVFGAPEVAFLDLPQLSETEIDHQPLIAADARPWPGTLAVWRSASSDGFSLIQTLGARARMGVLAEDLGPGPVGRFDHANALVVDLASGTLESVTDLALFGGANALAVETGPGHCEIIQAGTAELVAPGCYRLTRLLRGQRGTEQAMGNPTLAGARIVLLDATLARLPIPLGDLGLPWLWRVGPAALPFTDPSFAAAEFTPKGAGLRPFAVAQVDNPGLRGRVPGDLTLRWIRADRALVAASWEAVEVPMSEASEAYELEIMGQDGSSVIRVLTANQPQALYSAAHQITDRGALLGPGDSLTIRLFQLSALLGRGAPRTVTLNF</sequence>
<name>A0A2T4JFN4_9RHOB</name>
<dbReference type="Gene3D" id="3.20.20.80">
    <property type="entry name" value="Glycosidases"/>
    <property type="match status" value="1"/>
</dbReference>
<evidence type="ECO:0000259" key="2">
    <source>
        <dbReference type="Pfam" id="PF13550"/>
    </source>
</evidence>
<evidence type="ECO:0000259" key="1">
    <source>
        <dbReference type="Pfam" id="PF13547"/>
    </source>
</evidence>
<evidence type="ECO:0000313" key="5">
    <source>
        <dbReference type="Proteomes" id="UP000241899"/>
    </source>
</evidence>
<organism evidence="4 5">
    <name type="scientific">Phaeovulum veldkampii DSM 11550</name>
    <dbReference type="NCBI Taxonomy" id="1185920"/>
    <lineage>
        <taxon>Bacteria</taxon>
        <taxon>Pseudomonadati</taxon>
        <taxon>Pseudomonadota</taxon>
        <taxon>Alphaproteobacteria</taxon>
        <taxon>Rhodobacterales</taxon>
        <taxon>Paracoccaceae</taxon>
        <taxon>Phaeovulum</taxon>
    </lineage>
</organism>
<proteinExistence type="predicted"/>
<dbReference type="EMBL" id="PZKF01000034">
    <property type="protein sequence ID" value="PTE16724.1"/>
    <property type="molecule type" value="Genomic_DNA"/>
</dbReference>
<dbReference type="InterPro" id="IPR025195">
    <property type="entry name" value="GTA_TIM_dom"/>
</dbReference>
<protein>
    <recommendedName>
        <fullName evidence="6">Host specificity protein</fullName>
    </recommendedName>
</protein>
<evidence type="ECO:0000313" key="4">
    <source>
        <dbReference type="EMBL" id="PTE16724.1"/>
    </source>
</evidence>
<dbReference type="Pfam" id="PF23666">
    <property type="entry name" value="Rcc01698_C"/>
    <property type="match status" value="1"/>
</dbReference>
<dbReference type="InterPro" id="IPR056490">
    <property type="entry name" value="Rcc01698_C"/>
</dbReference>
<dbReference type="RefSeq" id="WP_107325716.1">
    <property type="nucleotide sequence ID" value="NZ_NHSP01000060.1"/>
</dbReference>
<dbReference type="Proteomes" id="UP000241899">
    <property type="component" value="Unassembled WGS sequence"/>
</dbReference>